<dbReference type="GO" id="GO:0016787">
    <property type="term" value="F:hydrolase activity"/>
    <property type="evidence" value="ECO:0007669"/>
    <property type="project" value="UniProtKB-KW"/>
</dbReference>
<dbReference type="Gene3D" id="3.90.850.10">
    <property type="entry name" value="Fumarylacetoacetase-like, C-terminal domain"/>
    <property type="match status" value="1"/>
</dbReference>
<gene>
    <name evidence="3" type="ORF">LVJ77_01470</name>
</gene>
<dbReference type="PANTHER" id="PTHR43211">
    <property type="entry name" value="FUMARYLACETOACETATE HYDROLASE"/>
    <property type="match status" value="1"/>
</dbReference>
<reference evidence="3 4" key="1">
    <citation type="journal article" date="2022" name="Res Sq">
        <title>Evolution of multicellular longitudinally dividing oral cavity symbionts (Neisseriaceae).</title>
        <authorList>
            <person name="Nyongesa S."/>
            <person name="Weber P."/>
            <person name="Bernet E."/>
            <person name="Pullido F."/>
            <person name="Nieckarz M."/>
            <person name="Delaby M."/>
            <person name="Nieves C."/>
            <person name="Viehboeck T."/>
            <person name="Krause N."/>
            <person name="Rivera-Millot A."/>
            <person name="Nakamura A."/>
            <person name="Vischer N."/>
            <person name="VanNieuwenhze M."/>
            <person name="Brun Y."/>
            <person name="Cava F."/>
            <person name="Bulgheresi S."/>
            <person name="Veyrier F."/>
        </authorList>
    </citation>
    <scope>NUCLEOTIDE SEQUENCE [LARGE SCALE GENOMIC DNA]</scope>
    <source>
        <strain evidence="3 4">17694</strain>
    </source>
</reference>
<dbReference type="RefSeq" id="WP_027009148.1">
    <property type="nucleotide sequence ID" value="NZ_CP091521.1"/>
</dbReference>
<proteinExistence type="predicted"/>
<dbReference type="KEGG" id="ckh:LVJ77_01470"/>
<dbReference type="InterPro" id="IPR041072">
    <property type="entry name" value="FAA_hydro_N"/>
</dbReference>
<evidence type="ECO:0000259" key="2">
    <source>
        <dbReference type="Pfam" id="PF18288"/>
    </source>
</evidence>
<sequence>MKLATLKQGGRDGRLAVVSRDLTRYTLPDITTLQAALDDWEHCAPVLQTCYERLNADPAHGSPFDPAQCHSPLPRAYQWADGSAYLNHVELVRKARNAEVPASFYDDPLMYQGGSDSFIGPRDDILAQTEWGIDFEAEVAVISSDLKQGATPEQAASAIRLIMLVNDVSLRNLIPAELAKGFGFFQSKPASAFSPVALTPDELGSAWRDNKVHLPLRVSLNGKLFGNPNAGQDMTFDFARLLAHVCKTRDAAAGTIVGSGTVSNKQDSLYGSSVANGGAGYCCLAEVRMYETIETGAPQTPFLQHGDTVSIEMRDEAGNNLFGTIINRVNTQ</sequence>
<dbReference type="Proteomes" id="UP000831534">
    <property type="component" value="Chromosome"/>
</dbReference>
<dbReference type="SUPFAM" id="SSF56529">
    <property type="entry name" value="FAH"/>
    <property type="match status" value="1"/>
</dbReference>
<organism evidence="3 4">
    <name type="scientific">Conchiformibius kuhniae</name>
    <dbReference type="NCBI Taxonomy" id="211502"/>
    <lineage>
        <taxon>Bacteria</taxon>
        <taxon>Pseudomonadati</taxon>
        <taxon>Pseudomonadota</taxon>
        <taxon>Betaproteobacteria</taxon>
        <taxon>Neisseriales</taxon>
        <taxon>Neisseriaceae</taxon>
        <taxon>Conchiformibius</taxon>
    </lineage>
</organism>
<keyword evidence="3" id="KW-0378">Hydrolase</keyword>
<dbReference type="Pfam" id="PF01557">
    <property type="entry name" value="FAA_hydrolase"/>
    <property type="match status" value="1"/>
</dbReference>
<keyword evidence="4" id="KW-1185">Reference proteome</keyword>
<protein>
    <submittedName>
        <fullName evidence="3">Fumarylacetoacetate hydrolase family protein</fullName>
    </submittedName>
</protein>
<feature type="domain" description="Fumarylacetoacetase N-terminal" evidence="2">
    <location>
        <begin position="1"/>
        <end position="75"/>
    </location>
</feature>
<dbReference type="AlphaFoldDB" id="A0ABD8B7W4"/>
<feature type="domain" description="Fumarylacetoacetase-like C-terminal" evidence="1">
    <location>
        <begin position="79"/>
        <end position="329"/>
    </location>
</feature>
<evidence type="ECO:0000313" key="4">
    <source>
        <dbReference type="Proteomes" id="UP000831534"/>
    </source>
</evidence>
<dbReference type="InterPro" id="IPR036663">
    <property type="entry name" value="Fumarylacetoacetase_C_sf"/>
</dbReference>
<dbReference type="Pfam" id="PF18288">
    <property type="entry name" value="FAA_hydro_N_2"/>
    <property type="match status" value="1"/>
</dbReference>
<dbReference type="EMBL" id="CP091521">
    <property type="protein sequence ID" value="XHH50086.1"/>
    <property type="molecule type" value="Genomic_DNA"/>
</dbReference>
<dbReference type="PANTHER" id="PTHR43211:SF1">
    <property type="entry name" value="BLL6422 PROTEIN"/>
    <property type="match status" value="1"/>
</dbReference>
<evidence type="ECO:0000313" key="3">
    <source>
        <dbReference type="EMBL" id="XHH50086.1"/>
    </source>
</evidence>
<evidence type="ECO:0000259" key="1">
    <source>
        <dbReference type="Pfam" id="PF01557"/>
    </source>
</evidence>
<accession>A0ABD8B7W4</accession>
<dbReference type="InterPro" id="IPR011234">
    <property type="entry name" value="Fumarylacetoacetase-like_C"/>
</dbReference>
<name>A0ABD8B7W4_9NEIS</name>